<dbReference type="HOGENOM" id="CLU_1618835_0_0_1"/>
<dbReference type="InParanoid" id="C4YBX1"/>
<organism evidence="2 3">
    <name type="scientific">Clavispora lusitaniae (strain ATCC 42720)</name>
    <name type="common">Yeast</name>
    <name type="synonym">Candida lusitaniae</name>
    <dbReference type="NCBI Taxonomy" id="306902"/>
    <lineage>
        <taxon>Eukaryota</taxon>
        <taxon>Fungi</taxon>
        <taxon>Dikarya</taxon>
        <taxon>Ascomycota</taxon>
        <taxon>Saccharomycotina</taxon>
        <taxon>Pichiomycetes</taxon>
        <taxon>Metschnikowiaceae</taxon>
        <taxon>Clavispora</taxon>
    </lineage>
</organism>
<name>C4YBX1_CLAL4</name>
<dbReference type="AlphaFoldDB" id="C4YBX1"/>
<proteinExistence type="predicted"/>
<evidence type="ECO:0000313" key="3">
    <source>
        <dbReference type="Proteomes" id="UP000007703"/>
    </source>
</evidence>
<dbReference type="KEGG" id="clu:CLUG_05699"/>
<evidence type="ECO:0000313" key="2">
    <source>
        <dbReference type="EMBL" id="EEQ41569.1"/>
    </source>
</evidence>
<dbReference type="EMBL" id="CH408083">
    <property type="protein sequence ID" value="EEQ41569.1"/>
    <property type="molecule type" value="Genomic_DNA"/>
</dbReference>
<sequence length="164" mass="17152">MQLSWRAKRAPHCGNGHMCLRSPVCVSLCRAKWPSVVKDRPHVLHACFLLGTTGSALQSTIGASPNSAEAGGVGISAGRENGGRTGLGPAARWYAGRPWRGGRAWPGPEALTPASRSGSARLEGASVELVRFEAAREAREAIEGALEWAKSNGPGTERGEGNAN</sequence>
<protein>
    <submittedName>
        <fullName evidence="2">Uncharacterized protein</fullName>
    </submittedName>
</protein>
<feature type="compositionally biased region" description="Low complexity" evidence="1">
    <location>
        <begin position="89"/>
        <end position="108"/>
    </location>
</feature>
<dbReference type="VEuPathDB" id="FungiDB:CLUG_05699"/>
<accession>C4YBX1</accession>
<reference evidence="2 3" key="1">
    <citation type="journal article" date="2009" name="Nature">
        <title>Evolution of pathogenicity and sexual reproduction in eight Candida genomes.</title>
        <authorList>
            <person name="Butler G."/>
            <person name="Rasmussen M.D."/>
            <person name="Lin M.F."/>
            <person name="Santos M.A."/>
            <person name="Sakthikumar S."/>
            <person name="Munro C.A."/>
            <person name="Rheinbay E."/>
            <person name="Grabherr M."/>
            <person name="Forche A."/>
            <person name="Reedy J.L."/>
            <person name="Agrafioti I."/>
            <person name="Arnaud M.B."/>
            <person name="Bates S."/>
            <person name="Brown A.J."/>
            <person name="Brunke S."/>
            <person name="Costanzo M.C."/>
            <person name="Fitzpatrick D.A."/>
            <person name="de Groot P.W."/>
            <person name="Harris D."/>
            <person name="Hoyer L.L."/>
            <person name="Hube B."/>
            <person name="Klis F.M."/>
            <person name="Kodira C."/>
            <person name="Lennard N."/>
            <person name="Logue M.E."/>
            <person name="Martin R."/>
            <person name="Neiman A.M."/>
            <person name="Nikolaou E."/>
            <person name="Quail M.A."/>
            <person name="Quinn J."/>
            <person name="Santos M.C."/>
            <person name="Schmitzberger F.F."/>
            <person name="Sherlock G."/>
            <person name="Shah P."/>
            <person name="Silverstein K.A."/>
            <person name="Skrzypek M.S."/>
            <person name="Soll D."/>
            <person name="Staggs R."/>
            <person name="Stansfield I."/>
            <person name="Stumpf M.P."/>
            <person name="Sudbery P.E."/>
            <person name="Srikantha T."/>
            <person name="Zeng Q."/>
            <person name="Berman J."/>
            <person name="Berriman M."/>
            <person name="Heitman J."/>
            <person name="Gow N.A."/>
            <person name="Lorenz M.C."/>
            <person name="Birren B.W."/>
            <person name="Kellis M."/>
            <person name="Cuomo C.A."/>
        </authorList>
    </citation>
    <scope>NUCLEOTIDE SEQUENCE [LARGE SCALE GENOMIC DNA]</scope>
    <source>
        <strain evidence="2 3">ATCC 42720</strain>
    </source>
</reference>
<feature type="region of interest" description="Disordered" evidence="1">
    <location>
        <begin position="65"/>
        <end position="118"/>
    </location>
</feature>
<dbReference type="Proteomes" id="UP000007703">
    <property type="component" value="Unassembled WGS sequence"/>
</dbReference>
<gene>
    <name evidence="2" type="ORF">CLUG_05699</name>
</gene>
<evidence type="ECO:0000256" key="1">
    <source>
        <dbReference type="SAM" id="MobiDB-lite"/>
    </source>
</evidence>